<name>A0A1I7ZC07_9BILA</name>
<keyword evidence="1" id="KW-1185">Reference proteome</keyword>
<dbReference type="WBParaSite" id="L893_g24829.t2">
    <property type="protein sequence ID" value="L893_g24829.t2"/>
    <property type="gene ID" value="L893_g24829"/>
</dbReference>
<sequence length="84" mass="9385">MHEESDVKTSEGCLVSFLEPAGQVLPWTTPFLIPVTCTSNAPTNSFPSDLCGDERYRFDLILFVIVPQNAQVVANVIHKLNKMY</sequence>
<evidence type="ECO:0000313" key="1">
    <source>
        <dbReference type="Proteomes" id="UP000095287"/>
    </source>
</evidence>
<accession>A0A1I7ZC07</accession>
<dbReference type="Proteomes" id="UP000095287">
    <property type="component" value="Unplaced"/>
</dbReference>
<evidence type="ECO:0000313" key="2">
    <source>
        <dbReference type="WBParaSite" id="L893_g24829.t2"/>
    </source>
</evidence>
<protein>
    <submittedName>
        <fullName evidence="2">Hexosyltransferase</fullName>
    </submittedName>
</protein>
<dbReference type="AlphaFoldDB" id="A0A1I7ZC07"/>
<organism evidence="1 2">
    <name type="scientific">Steinernema glaseri</name>
    <dbReference type="NCBI Taxonomy" id="37863"/>
    <lineage>
        <taxon>Eukaryota</taxon>
        <taxon>Metazoa</taxon>
        <taxon>Ecdysozoa</taxon>
        <taxon>Nematoda</taxon>
        <taxon>Chromadorea</taxon>
        <taxon>Rhabditida</taxon>
        <taxon>Tylenchina</taxon>
        <taxon>Panagrolaimomorpha</taxon>
        <taxon>Strongyloidoidea</taxon>
        <taxon>Steinernematidae</taxon>
        <taxon>Steinernema</taxon>
    </lineage>
</organism>
<proteinExistence type="predicted"/>
<reference evidence="2" key="1">
    <citation type="submission" date="2016-11" db="UniProtKB">
        <authorList>
            <consortium name="WormBaseParasite"/>
        </authorList>
    </citation>
    <scope>IDENTIFICATION</scope>
</reference>